<name>A0A934RND9_9BACT</name>
<accession>A0A934RND9</accession>
<evidence type="ECO:0000259" key="13">
    <source>
        <dbReference type="Pfam" id="PF01288"/>
    </source>
</evidence>
<comment type="caution">
    <text evidence="14">The sequence shown here is derived from an EMBL/GenBank/DDBJ whole genome shotgun (WGS) entry which is preliminary data.</text>
</comment>
<evidence type="ECO:0000256" key="5">
    <source>
        <dbReference type="ARBA" id="ARBA00022679"/>
    </source>
</evidence>
<dbReference type="Pfam" id="PF01288">
    <property type="entry name" value="HPPK"/>
    <property type="match status" value="1"/>
</dbReference>
<dbReference type="Proteomes" id="UP000604083">
    <property type="component" value="Unassembled WGS sequence"/>
</dbReference>
<dbReference type="SUPFAM" id="SSF55083">
    <property type="entry name" value="6-hydroxymethyl-7,8-dihydropterin pyrophosphokinase, HPPK"/>
    <property type="match status" value="1"/>
</dbReference>
<sequence length="167" mass="18293">MTTYLALGSNLGDRLENLREARRRLQRLAQSEIASAALYETDPVDCPAGSPPFLNTVVAFETGLAPLALLRETQQIESDLGRAAREARAVNAPRPVDLDLLVCGDQVQDSAELTLPHPRLHERRFVLAPLRDLAPALVPPTHANPVSILLEICPSPETPPVRIAEQW</sequence>
<evidence type="ECO:0000313" key="15">
    <source>
        <dbReference type="Proteomes" id="UP000604083"/>
    </source>
</evidence>
<dbReference type="GO" id="GO:0016301">
    <property type="term" value="F:kinase activity"/>
    <property type="evidence" value="ECO:0007669"/>
    <property type="project" value="UniProtKB-KW"/>
</dbReference>
<evidence type="ECO:0000256" key="7">
    <source>
        <dbReference type="ARBA" id="ARBA00022777"/>
    </source>
</evidence>
<dbReference type="RefSeq" id="WP_200391442.1">
    <property type="nucleotide sequence ID" value="NZ_JAENIO010000016.1"/>
</dbReference>
<keyword evidence="8" id="KW-0067">ATP-binding</keyword>
<evidence type="ECO:0000256" key="10">
    <source>
        <dbReference type="ARBA" id="ARBA00029409"/>
    </source>
</evidence>
<keyword evidence="9" id="KW-0289">Folate biosynthesis</keyword>
<evidence type="ECO:0000256" key="2">
    <source>
        <dbReference type="ARBA" id="ARBA00005810"/>
    </source>
</evidence>
<dbReference type="NCBIfam" id="TIGR01498">
    <property type="entry name" value="folK"/>
    <property type="match status" value="1"/>
</dbReference>
<evidence type="ECO:0000256" key="4">
    <source>
        <dbReference type="ARBA" id="ARBA00016218"/>
    </source>
</evidence>
<evidence type="ECO:0000256" key="11">
    <source>
        <dbReference type="ARBA" id="ARBA00029766"/>
    </source>
</evidence>
<dbReference type="EC" id="2.7.6.3" evidence="3"/>
<dbReference type="CDD" id="cd00483">
    <property type="entry name" value="HPPK"/>
    <property type="match status" value="1"/>
</dbReference>
<dbReference type="PANTHER" id="PTHR43071:SF1">
    <property type="entry name" value="2-AMINO-4-HYDROXY-6-HYDROXYMETHYLDIHYDROPTERIDINE PYROPHOSPHOKINASE"/>
    <property type="match status" value="1"/>
</dbReference>
<evidence type="ECO:0000256" key="12">
    <source>
        <dbReference type="ARBA" id="ARBA00033413"/>
    </source>
</evidence>
<evidence type="ECO:0000256" key="1">
    <source>
        <dbReference type="ARBA" id="ARBA00005051"/>
    </source>
</evidence>
<organism evidence="14 15">
    <name type="scientific">Roseibacillus ishigakijimensis</name>
    <dbReference type="NCBI Taxonomy" id="454146"/>
    <lineage>
        <taxon>Bacteria</taxon>
        <taxon>Pseudomonadati</taxon>
        <taxon>Verrucomicrobiota</taxon>
        <taxon>Verrucomicrobiia</taxon>
        <taxon>Verrucomicrobiales</taxon>
        <taxon>Verrucomicrobiaceae</taxon>
        <taxon>Roseibacillus</taxon>
    </lineage>
</organism>
<keyword evidence="15" id="KW-1185">Reference proteome</keyword>
<evidence type="ECO:0000256" key="3">
    <source>
        <dbReference type="ARBA" id="ARBA00013253"/>
    </source>
</evidence>
<feature type="domain" description="7,8-dihydro-6-hydroxymethylpterin-pyrophosphokinase" evidence="13">
    <location>
        <begin position="4"/>
        <end position="135"/>
    </location>
</feature>
<evidence type="ECO:0000256" key="9">
    <source>
        <dbReference type="ARBA" id="ARBA00022909"/>
    </source>
</evidence>
<dbReference type="AlphaFoldDB" id="A0A934RND9"/>
<dbReference type="PANTHER" id="PTHR43071">
    <property type="entry name" value="2-AMINO-4-HYDROXY-6-HYDROXYMETHYLDIHYDROPTERIDINE PYROPHOSPHOKINASE"/>
    <property type="match status" value="1"/>
</dbReference>
<keyword evidence="5 14" id="KW-0808">Transferase</keyword>
<evidence type="ECO:0000256" key="8">
    <source>
        <dbReference type="ARBA" id="ARBA00022840"/>
    </source>
</evidence>
<dbReference type="GO" id="GO:0005524">
    <property type="term" value="F:ATP binding"/>
    <property type="evidence" value="ECO:0007669"/>
    <property type="project" value="UniProtKB-KW"/>
</dbReference>
<comment type="similarity">
    <text evidence="2">Belongs to the HPPK family.</text>
</comment>
<gene>
    <name evidence="14" type="primary">folK</name>
    <name evidence="14" type="ORF">JIN78_08045</name>
</gene>
<reference evidence="14" key="1">
    <citation type="submission" date="2021-01" db="EMBL/GenBank/DDBJ databases">
        <title>Modified the classification status of verrucomicrobia.</title>
        <authorList>
            <person name="Feng X."/>
        </authorList>
    </citation>
    <scope>NUCLEOTIDE SEQUENCE</scope>
    <source>
        <strain evidence="14">KCTC 12986</strain>
    </source>
</reference>
<comment type="function">
    <text evidence="10">Catalyzes the transfer of pyrophosphate from adenosine triphosphate (ATP) to 6-hydroxymethyl-7,8-dihydropterin, an enzymatic step in folate biosynthesis pathway.</text>
</comment>
<dbReference type="GO" id="GO:0046656">
    <property type="term" value="P:folic acid biosynthetic process"/>
    <property type="evidence" value="ECO:0007669"/>
    <property type="project" value="UniProtKB-KW"/>
</dbReference>
<dbReference type="EMBL" id="JAENIO010000016">
    <property type="protein sequence ID" value="MBK1834008.1"/>
    <property type="molecule type" value="Genomic_DNA"/>
</dbReference>
<keyword evidence="6" id="KW-0547">Nucleotide-binding</keyword>
<protein>
    <recommendedName>
        <fullName evidence="4">2-amino-4-hydroxy-6-hydroxymethyldihydropteridine pyrophosphokinase</fullName>
        <ecNumber evidence="3">2.7.6.3</ecNumber>
    </recommendedName>
    <alternativeName>
        <fullName evidence="11">6-hydroxymethyl-7,8-dihydropterin pyrophosphokinase</fullName>
    </alternativeName>
    <alternativeName>
        <fullName evidence="12">7,8-dihydro-6-hydroxymethylpterin-pyrophosphokinase</fullName>
    </alternativeName>
</protein>
<dbReference type="InterPro" id="IPR035907">
    <property type="entry name" value="Hppk_sf"/>
</dbReference>
<dbReference type="Gene3D" id="3.30.70.560">
    <property type="entry name" value="7,8-Dihydro-6-hydroxymethylpterin-pyrophosphokinase HPPK"/>
    <property type="match status" value="1"/>
</dbReference>
<evidence type="ECO:0000313" key="14">
    <source>
        <dbReference type="EMBL" id="MBK1834008.1"/>
    </source>
</evidence>
<comment type="pathway">
    <text evidence="1">Cofactor biosynthesis; tetrahydrofolate biosynthesis; 2-amino-4-hydroxy-6-hydroxymethyl-7,8-dihydropteridine diphosphate from 7,8-dihydroneopterin triphosphate: step 4/4.</text>
</comment>
<dbReference type="InterPro" id="IPR000550">
    <property type="entry name" value="Hppk"/>
</dbReference>
<proteinExistence type="inferred from homology"/>
<keyword evidence="7" id="KW-0418">Kinase</keyword>
<evidence type="ECO:0000256" key="6">
    <source>
        <dbReference type="ARBA" id="ARBA00022741"/>
    </source>
</evidence>
<dbReference type="GO" id="GO:0003848">
    <property type="term" value="F:2-amino-4-hydroxy-6-hydroxymethyldihydropteridine diphosphokinase activity"/>
    <property type="evidence" value="ECO:0007669"/>
    <property type="project" value="UniProtKB-EC"/>
</dbReference>